<reference evidence="1" key="1">
    <citation type="journal article" date="2014" name="Front. Microbiol.">
        <title>High frequency of phylogenetically diverse reductive dehalogenase-homologous genes in deep subseafloor sedimentary metagenomes.</title>
        <authorList>
            <person name="Kawai M."/>
            <person name="Futagami T."/>
            <person name="Toyoda A."/>
            <person name="Takaki Y."/>
            <person name="Nishi S."/>
            <person name="Hori S."/>
            <person name="Arai W."/>
            <person name="Tsubouchi T."/>
            <person name="Morono Y."/>
            <person name="Uchiyama I."/>
            <person name="Ito T."/>
            <person name="Fujiyama A."/>
            <person name="Inagaki F."/>
            <person name="Takami H."/>
        </authorList>
    </citation>
    <scope>NUCLEOTIDE SEQUENCE</scope>
    <source>
        <strain evidence="1">Expedition CK06-06</strain>
    </source>
</reference>
<protein>
    <submittedName>
        <fullName evidence="1">Uncharacterized protein</fullName>
    </submittedName>
</protein>
<proteinExistence type="predicted"/>
<dbReference type="EMBL" id="BARV01010004">
    <property type="protein sequence ID" value="GAI06729.1"/>
    <property type="molecule type" value="Genomic_DNA"/>
</dbReference>
<evidence type="ECO:0000313" key="1">
    <source>
        <dbReference type="EMBL" id="GAI06729.1"/>
    </source>
</evidence>
<organism evidence="1">
    <name type="scientific">marine sediment metagenome</name>
    <dbReference type="NCBI Taxonomy" id="412755"/>
    <lineage>
        <taxon>unclassified sequences</taxon>
        <taxon>metagenomes</taxon>
        <taxon>ecological metagenomes</taxon>
    </lineage>
</organism>
<name>X1MK18_9ZZZZ</name>
<gene>
    <name evidence="1" type="ORF">S06H3_19524</name>
</gene>
<sequence>MINPQEVDDVFQVCLFRKEEVANGMPKPEHEAIFVEGVTAKFGLHKERVNKRKDKIIGFLKELPEEFSKGGGWSFLNLCNDKDGVQWTGMQMIMQELVCLGIAIGKMKYLTPKDTWAALPGGMPYVAVSL</sequence>
<dbReference type="AlphaFoldDB" id="X1MK18"/>
<comment type="caution">
    <text evidence="1">The sequence shown here is derived from an EMBL/GenBank/DDBJ whole genome shotgun (WGS) entry which is preliminary data.</text>
</comment>
<accession>X1MK18</accession>